<sequence length="96" mass="10876">MVVGTLRVELHLPQSRSLKAKRAEVRPILDGVRARYRISAAEVDHQDTWQRTALGFAVVSSSGAQVTEVLDEVERYVWSRPGIEVLDADRAWMEED</sequence>
<organism evidence="1 2">
    <name type="scientific">Iamia majanohamensis</name>
    <dbReference type="NCBI Taxonomy" id="467976"/>
    <lineage>
        <taxon>Bacteria</taxon>
        <taxon>Bacillati</taxon>
        <taxon>Actinomycetota</taxon>
        <taxon>Acidimicrobiia</taxon>
        <taxon>Acidimicrobiales</taxon>
        <taxon>Iamiaceae</taxon>
        <taxon>Iamia</taxon>
    </lineage>
</organism>
<dbReference type="AlphaFoldDB" id="A0AAF0BTX9"/>
<dbReference type="Proteomes" id="UP001216390">
    <property type="component" value="Chromosome"/>
</dbReference>
<dbReference type="RefSeq" id="WP_272734933.1">
    <property type="nucleotide sequence ID" value="NZ_CP116942.1"/>
</dbReference>
<evidence type="ECO:0000313" key="1">
    <source>
        <dbReference type="EMBL" id="WCO65408.1"/>
    </source>
</evidence>
<dbReference type="PANTHER" id="PTHR36441">
    <property type="entry name" value="HYPOTHETICAL CYTOSOLIC PROTEIN"/>
    <property type="match status" value="1"/>
</dbReference>
<dbReference type="Pfam" id="PF04456">
    <property type="entry name" value="DUF503"/>
    <property type="match status" value="1"/>
</dbReference>
<protein>
    <submittedName>
        <fullName evidence="1">DUF503 domain-containing protein</fullName>
    </submittedName>
</protein>
<proteinExistence type="predicted"/>
<dbReference type="Gene3D" id="3.30.70.1120">
    <property type="entry name" value="TT1725-like"/>
    <property type="match status" value="1"/>
</dbReference>
<gene>
    <name evidence="1" type="ORF">PO878_12965</name>
</gene>
<name>A0AAF0BTX9_9ACTN</name>
<reference evidence="1" key="1">
    <citation type="submission" date="2023-01" db="EMBL/GenBank/DDBJ databases">
        <title>The diversity of Class Acidimicrobiia in South China Sea sediment environments and the proposal of Iamia marina sp. nov., a novel species of the genus Iamia.</title>
        <authorList>
            <person name="He Y."/>
            <person name="Tian X."/>
        </authorList>
    </citation>
    <scope>NUCLEOTIDE SEQUENCE</scope>
    <source>
        <strain evidence="1">DSM 19957</strain>
    </source>
</reference>
<accession>A0AAF0BTX9</accession>
<dbReference type="InterPro" id="IPR007546">
    <property type="entry name" value="DUF503"/>
</dbReference>
<dbReference type="KEGG" id="ima:PO878_12965"/>
<dbReference type="EMBL" id="CP116942">
    <property type="protein sequence ID" value="WCO65408.1"/>
    <property type="molecule type" value="Genomic_DNA"/>
</dbReference>
<evidence type="ECO:0000313" key="2">
    <source>
        <dbReference type="Proteomes" id="UP001216390"/>
    </source>
</evidence>
<dbReference type="InterPro" id="IPR036746">
    <property type="entry name" value="TT1725-like_sf"/>
</dbReference>
<dbReference type="SUPFAM" id="SSF103007">
    <property type="entry name" value="Hypothetical protein TT1725"/>
    <property type="match status" value="1"/>
</dbReference>
<keyword evidence="2" id="KW-1185">Reference proteome</keyword>
<dbReference type="PANTHER" id="PTHR36441:SF1">
    <property type="entry name" value="DUF503 DOMAIN-CONTAINING PROTEIN"/>
    <property type="match status" value="1"/>
</dbReference>